<dbReference type="InterPro" id="IPR014710">
    <property type="entry name" value="RmlC-like_jellyroll"/>
</dbReference>
<evidence type="ECO:0000313" key="2">
    <source>
        <dbReference type="EMBL" id="AXK51140.1"/>
    </source>
</evidence>
<protein>
    <submittedName>
        <fullName evidence="2">5-deoxy-glucuronate isomerase</fullName>
    </submittedName>
</protein>
<dbReference type="Gene3D" id="2.60.120.10">
    <property type="entry name" value="Jelly Rolls"/>
    <property type="match status" value="2"/>
</dbReference>
<dbReference type="KEGG" id="salx:SALLE_v1c04660"/>
<dbReference type="GO" id="GO:0008880">
    <property type="term" value="F:glucuronate isomerase activity"/>
    <property type="evidence" value="ECO:0007669"/>
    <property type="project" value="InterPro"/>
</dbReference>
<organism evidence="2 3">
    <name type="scientific">Spiroplasma alleghenense</name>
    <dbReference type="NCBI Taxonomy" id="216931"/>
    <lineage>
        <taxon>Bacteria</taxon>
        <taxon>Bacillati</taxon>
        <taxon>Mycoplasmatota</taxon>
        <taxon>Mollicutes</taxon>
        <taxon>Entomoplasmatales</taxon>
        <taxon>Spiroplasmataceae</taxon>
        <taxon>Spiroplasma</taxon>
    </lineage>
</organism>
<dbReference type="GO" id="GO:0019310">
    <property type="term" value="P:inositol catabolic process"/>
    <property type="evidence" value="ECO:0007669"/>
    <property type="project" value="InterPro"/>
</dbReference>
<dbReference type="EMBL" id="CP031376">
    <property type="protein sequence ID" value="AXK51140.1"/>
    <property type="molecule type" value="Genomic_DNA"/>
</dbReference>
<dbReference type="Proteomes" id="UP000254792">
    <property type="component" value="Chromosome"/>
</dbReference>
<dbReference type="InterPro" id="IPR024203">
    <property type="entry name" value="Deoxy-glucuronate_isom_IolB"/>
</dbReference>
<proteinExistence type="predicted"/>
<dbReference type="Pfam" id="PF04962">
    <property type="entry name" value="KduI"/>
    <property type="match status" value="1"/>
</dbReference>
<sequence>MQKSLIHRNPNLSQEKIYELHDVNSRNSNLKYISFKVIKMKKNEKLNFFAKEYELCIVPQNGIIKIKSSKSEKSFTISRTKGVFIKEPSDCLYVGEWDEINFDAKSDCEFLVAMAKSQKNLPTIIIKGDEINVEKRGGHGNRRTVFNILNDSNPIASSLIVVEVFTDQGNWSSYPPHKHDEFIENKENILEEIYFHKISSERGFVLQRIYDKNQIDKTFVVKNNDIILVKKGYHPVSVPPGYNSYYLNIMAGPIKKWNFTNDLDHEWIINK</sequence>
<dbReference type="PANTHER" id="PTHR39193:SF1">
    <property type="entry name" value="5-DEOXY-GLUCURONATE ISOMERASE"/>
    <property type="match status" value="1"/>
</dbReference>
<dbReference type="AlphaFoldDB" id="A0A345Z3G1"/>
<dbReference type="SUPFAM" id="SSF51182">
    <property type="entry name" value="RmlC-like cupins"/>
    <property type="match status" value="1"/>
</dbReference>
<keyword evidence="3" id="KW-1185">Reference proteome</keyword>
<keyword evidence="1 2" id="KW-0413">Isomerase</keyword>
<dbReference type="InterPro" id="IPR011051">
    <property type="entry name" value="RmlC_Cupin_sf"/>
</dbReference>
<accession>A0A345Z3G1</accession>
<dbReference type="NCBIfam" id="TIGR04378">
    <property type="entry name" value="myo_inos_iolB"/>
    <property type="match status" value="1"/>
</dbReference>
<name>A0A345Z3G1_9MOLU</name>
<dbReference type="PIRSF" id="PIRSF036628">
    <property type="entry name" value="IolB"/>
    <property type="match status" value="1"/>
</dbReference>
<evidence type="ECO:0000313" key="3">
    <source>
        <dbReference type="Proteomes" id="UP000254792"/>
    </source>
</evidence>
<evidence type="ECO:0000256" key="1">
    <source>
        <dbReference type="ARBA" id="ARBA00023235"/>
    </source>
</evidence>
<dbReference type="RefSeq" id="WP_115558050.1">
    <property type="nucleotide sequence ID" value="NZ_CP031376.1"/>
</dbReference>
<gene>
    <name evidence="2" type="primary">iolB</name>
    <name evidence="2" type="ORF">SALLE_v1c04660</name>
</gene>
<reference evidence="2 3" key="1">
    <citation type="submission" date="2018-07" db="EMBL/GenBank/DDBJ databases">
        <title>Complete genome sequence of Spiroplasma alleghenense PLHS-1 (ATCC 51752).</title>
        <authorList>
            <person name="Chou L."/>
            <person name="Lee T.-Y."/>
            <person name="Tsai Y.-M."/>
            <person name="Kuo C.-H."/>
        </authorList>
    </citation>
    <scope>NUCLEOTIDE SEQUENCE [LARGE SCALE GENOMIC DNA]</scope>
    <source>
        <strain evidence="2 3">PLHS-1</strain>
    </source>
</reference>
<dbReference type="PANTHER" id="PTHR39193">
    <property type="entry name" value="5-DEOXY-GLUCURONATE ISOMERASE"/>
    <property type="match status" value="1"/>
</dbReference>
<dbReference type="OrthoDB" id="9799936at2"/>
<dbReference type="InterPro" id="IPR021120">
    <property type="entry name" value="KduI/IolB_isomerase"/>
</dbReference>